<dbReference type="Pfam" id="PF12017">
    <property type="entry name" value="Tnp_P_element"/>
    <property type="match status" value="1"/>
</dbReference>
<evidence type="ECO:0000259" key="4">
    <source>
        <dbReference type="Pfam" id="PF21789"/>
    </source>
</evidence>
<dbReference type="PANTHER" id="PTHR47577">
    <property type="entry name" value="THAP DOMAIN-CONTAINING PROTEIN 6"/>
    <property type="match status" value="1"/>
</dbReference>
<accession>A0A5N4B071</accession>
<feature type="domain" description="THAP9-like helix-turn-helix" evidence="1">
    <location>
        <begin position="114"/>
        <end position="196"/>
    </location>
</feature>
<evidence type="ECO:0000313" key="6">
    <source>
        <dbReference type="Proteomes" id="UP000327044"/>
    </source>
</evidence>
<dbReference type="InterPro" id="IPR048366">
    <property type="entry name" value="TNP-like_GBD"/>
</dbReference>
<evidence type="ECO:0000259" key="3">
    <source>
        <dbReference type="Pfam" id="PF21788"/>
    </source>
</evidence>
<feature type="domain" description="Transposable element P transposase-like RNase H" evidence="2">
    <location>
        <begin position="202"/>
        <end position="341"/>
    </location>
</feature>
<reference evidence="5 6" key="1">
    <citation type="journal article" date="2018" name="Elife">
        <title>Firefly genomes illuminate parallel origins of bioluminescence in beetles.</title>
        <authorList>
            <person name="Fallon T.R."/>
            <person name="Lower S.E."/>
            <person name="Chang C.H."/>
            <person name="Bessho-Uehara M."/>
            <person name="Martin G.J."/>
            <person name="Bewick A.J."/>
            <person name="Behringer M."/>
            <person name="Debat H.J."/>
            <person name="Wong I."/>
            <person name="Day J.C."/>
            <person name="Suvorov A."/>
            <person name="Silva C.J."/>
            <person name="Stanger-Hall K.F."/>
            <person name="Hall D.W."/>
            <person name="Schmitz R.J."/>
            <person name="Nelson D.R."/>
            <person name="Lewis S.M."/>
            <person name="Shigenobu S."/>
            <person name="Bybee S.M."/>
            <person name="Larracuente A.M."/>
            <person name="Oba Y."/>
            <person name="Weng J.K."/>
        </authorList>
    </citation>
    <scope>NUCLEOTIDE SEQUENCE [LARGE SCALE GENOMIC DNA]</scope>
    <source>
        <strain evidence="5">1611_PpyrPB1</strain>
        <tissue evidence="5">Whole body</tissue>
    </source>
</reference>
<dbReference type="InParanoid" id="A0A5N4B071"/>
<dbReference type="InterPro" id="IPR021896">
    <property type="entry name" value="THAP9-like_HTH"/>
</dbReference>
<dbReference type="EMBL" id="VVIM01000002">
    <property type="protein sequence ID" value="KAB0802985.1"/>
    <property type="molecule type" value="Genomic_DNA"/>
</dbReference>
<dbReference type="Pfam" id="PF21788">
    <property type="entry name" value="TNP-like_GBD"/>
    <property type="match status" value="1"/>
</dbReference>
<dbReference type="AlphaFoldDB" id="A0A5N4B071"/>
<organism evidence="5 6">
    <name type="scientific">Photinus pyralis</name>
    <name type="common">Common eastern firefly</name>
    <name type="synonym">Lampyris pyralis</name>
    <dbReference type="NCBI Taxonomy" id="7054"/>
    <lineage>
        <taxon>Eukaryota</taxon>
        <taxon>Metazoa</taxon>
        <taxon>Ecdysozoa</taxon>
        <taxon>Arthropoda</taxon>
        <taxon>Hexapoda</taxon>
        <taxon>Insecta</taxon>
        <taxon>Pterygota</taxon>
        <taxon>Neoptera</taxon>
        <taxon>Endopterygota</taxon>
        <taxon>Coleoptera</taxon>
        <taxon>Polyphaga</taxon>
        <taxon>Elateriformia</taxon>
        <taxon>Elateroidea</taxon>
        <taxon>Lampyridae</taxon>
        <taxon>Lampyrinae</taxon>
        <taxon>Photinus</taxon>
    </lineage>
</organism>
<dbReference type="Proteomes" id="UP000327044">
    <property type="component" value="Unassembled WGS sequence"/>
</dbReference>
<evidence type="ECO:0000259" key="1">
    <source>
        <dbReference type="Pfam" id="PF12017"/>
    </source>
</evidence>
<dbReference type="PANTHER" id="PTHR47577:SF2">
    <property type="entry name" value="THAP DOMAIN CONTAINING 9"/>
    <property type="match status" value="1"/>
</dbReference>
<evidence type="ECO:0000259" key="2">
    <source>
        <dbReference type="Pfam" id="PF21787"/>
    </source>
</evidence>
<dbReference type="InterPro" id="IPR048367">
    <property type="entry name" value="TNP-like_RNaseH_C"/>
</dbReference>
<name>A0A5N4B071_PHOPY</name>
<dbReference type="InterPro" id="IPR048365">
    <property type="entry name" value="TNP-like_RNaseH_N"/>
</dbReference>
<feature type="domain" description="Transposable element P transposase-like GTP-binding insertion" evidence="3">
    <location>
        <begin position="370"/>
        <end position="490"/>
    </location>
</feature>
<keyword evidence="6" id="KW-1185">Reference proteome</keyword>
<feature type="domain" description="Transposable element P transposase-like RNase H C-terminal" evidence="4">
    <location>
        <begin position="561"/>
        <end position="595"/>
    </location>
</feature>
<dbReference type="Pfam" id="PF21787">
    <property type="entry name" value="TNP-like_RNaseH_N"/>
    <property type="match status" value="1"/>
</dbReference>
<evidence type="ECO:0008006" key="7">
    <source>
        <dbReference type="Google" id="ProtNLM"/>
    </source>
</evidence>
<evidence type="ECO:0000313" key="5">
    <source>
        <dbReference type="EMBL" id="KAB0802985.1"/>
    </source>
</evidence>
<sequence>MLMISHVQFHLTETPFLSASVSSECMASTTITRSIKRKLSSSSSSPSSATSSVKRIIIKTFHNYSLSPEHHTKQLLFQKKRAVTYRKKYYASQKTSSRRKKQIASLKQMIFDIKKKYALSTDALTILDSTFSGIPQAIMKRMLNNLRTKKRMAKGEYPKEIKSFAMTLQFYSSKAYNYVRKTFNIALPAPSTIRSWMAKVDCYPGFTKVALDAIKTRADNFRKVNFQPLMGCLMLDEMAVKKEIQAEKHSQAVWGYVDVGTNVHIDNDREEATQALVLMIVGVNDNFKLPIGYFFIHSISGSEKANILREALLQLAYTGIVVLGITCDGPHVNFKMMQELGCRTTDVNNLKPYFENPVNNTKVYAVFDVCHMLKLVRNNWASSSVFLDPEGREIRWEFIDKLHHLQDAEGLYLGNKLRQKHVQWRKAIMKVNIAAQTLSNSVADSLEFLNKDLKLKDFENADATVKFIRNINDLYDILNSRNPFGKCMNTPLRASNEEYWRPRVENILEYLKNLKRIDGTPLYLTQKKVPFLGFIISAYSLLHIYDNEVKLNNSLKYVLTYKFSQDHLELFFCSIRCRNGSMNNPSCLQFYHTYRRMLMNIAVENNTGNCLAQDCTQLLPIDDILKEPDISEISARRRKDSDIGELEDRLEITIPVSLNEFSENVLSYISGFVVRSIKKHMSCTQCLNELETYYDDHDSSLQLIKRKSKGGLLYPTISVRQICKKIERKIQQTYSILGSLPSGRYLINMLMKESHEMLVDNNIFPGLKDHVFDYAPYEMCHKKTY</sequence>
<protein>
    <recommendedName>
        <fullName evidence="7">THAP-type domain-containing protein</fullName>
    </recommendedName>
</protein>
<comment type="caution">
    <text evidence="5">The sequence shown here is derived from an EMBL/GenBank/DDBJ whole genome shotgun (WGS) entry which is preliminary data.</text>
</comment>
<dbReference type="Pfam" id="PF21789">
    <property type="entry name" value="TNP-like_RNaseH_C"/>
    <property type="match status" value="1"/>
</dbReference>
<gene>
    <name evidence="5" type="ORF">PPYR_05171</name>
</gene>
<proteinExistence type="predicted"/>